<dbReference type="EC" id="2.7.7.58" evidence="6"/>
<dbReference type="Pfam" id="PF02771">
    <property type="entry name" value="Acyl-CoA_dh_N"/>
    <property type="match status" value="1"/>
</dbReference>
<dbReference type="PROSITE" id="PS00455">
    <property type="entry name" value="AMP_BINDING"/>
    <property type="match status" value="1"/>
</dbReference>
<dbReference type="Pfam" id="PF00501">
    <property type="entry name" value="AMP-binding"/>
    <property type="match status" value="1"/>
</dbReference>
<reference evidence="7" key="1">
    <citation type="submission" date="2015-11" db="EMBL/GenBank/DDBJ databases">
        <authorList>
            <person name="Dugat-Bony E."/>
        </authorList>
    </citation>
    <scope>NUCLEOTIDE SEQUENCE [LARGE SCALE GENOMIC DNA]</scope>
    <source>
        <strain evidence="7">Mu292</strain>
    </source>
</reference>
<dbReference type="AlphaFoldDB" id="A0A110BGB5"/>
<dbReference type="InterPro" id="IPR020845">
    <property type="entry name" value="AMP-binding_CS"/>
</dbReference>
<protein>
    <submittedName>
        <fullName evidence="6">Peptide arylation enzymes</fullName>
        <ecNumber evidence="6">2.7.7.58</ecNumber>
    </submittedName>
</protein>
<name>A0A110BGB5_9CORY</name>
<dbReference type="Pfam" id="PF13193">
    <property type="entry name" value="AMP-binding_C"/>
    <property type="match status" value="1"/>
</dbReference>
<dbReference type="PANTHER" id="PTHR43201:SF5">
    <property type="entry name" value="MEDIUM-CHAIN ACYL-COA LIGASE ACSF2, MITOCHONDRIAL"/>
    <property type="match status" value="1"/>
</dbReference>
<dbReference type="RefSeq" id="WP_255307598.1">
    <property type="nucleotide sequence ID" value="NZ_FAUH01000001.1"/>
</dbReference>
<sequence>MTTFSPTPTDADLTARFRPALDSIAHGAVDRDRNRELPREQIRLLRDAGFTALRVPVEHGGLGATVRQTFAQLTDLAAADPNLTQALRVHFFTVEGFLAGGDAEGLRRAGDSWPTGTAATDRHRTVTWYDLDAGVSRAAAVLAGAGVGRGDGVIIQLPNSVAYLETVFAVWRLGAIPVFSPPAHGSAEIRHFASHAPARFYVSTGTPNRHLARVHRDIADLAGTVTMILVDEASPWDGADALPVPDAASVPSEKLAFLQLSGGTTGVPKQIPKTHDDYLYSVRASVDVCDLRHGDVLLVALPASHYFTMSSPGILGAVQVGASIVFAADPMPTEVLPLIAEHGVTHLALVPPALISLLNFPGRDAYDVSSVRTVWVGGAKLSEAAARRVRPELGWTLQQVFGMAEGLVNYTPLDASIEEIVSTQGRPMSPWDEIRVVDDEDVDVPEGEPGNLLTRGPYTIRRYHRAPEVNARSFTEDGFYRTGDIVVFREGTLTVVGRAKDQINRGGEKIAPEAVENILLTHDAVHDVSVVGVPDEVLGEKIRAFVIPRQDAASDPAAHGLTPTKLRKFAREAGLSSFAVPDLIDIVTEFPLTGVGKVSKKAQQG</sequence>
<proteinExistence type="inferred from homology"/>
<evidence type="ECO:0000256" key="1">
    <source>
        <dbReference type="ARBA" id="ARBA00006432"/>
    </source>
</evidence>
<keyword evidence="2" id="KW-0436">Ligase</keyword>
<dbReference type="InterPro" id="IPR042099">
    <property type="entry name" value="ANL_N_sf"/>
</dbReference>
<evidence type="ECO:0000259" key="3">
    <source>
        <dbReference type="Pfam" id="PF00501"/>
    </source>
</evidence>
<dbReference type="Gene3D" id="3.30.300.30">
    <property type="match status" value="1"/>
</dbReference>
<evidence type="ECO:0000259" key="5">
    <source>
        <dbReference type="Pfam" id="PF13193"/>
    </source>
</evidence>
<comment type="similarity">
    <text evidence="1">Belongs to the ATP-dependent AMP-binding enzyme family.</text>
</comment>
<evidence type="ECO:0000256" key="2">
    <source>
        <dbReference type="ARBA" id="ARBA00022598"/>
    </source>
</evidence>
<dbReference type="InterPro" id="IPR009100">
    <property type="entry name" value="AcylCoA_DH/oxidase_NM_dom_sf"/>
</dbReference>
<dbReference type="FunFam" id="2.30.38.10:FF:000003">
    <property type="entry name" value="Vibriobactin-specific 2,3-dihydroxybenzoate-AMP ligase"/>
    <property type="match status" value="1"/>
</dbReference>
<keyword evidence="6" id="KW-0548">Nucleotidyltransferase</keyword>
<keyword evidence="7" id="KW-1185">Reference proteome</keyword>
<keyword evidence="6" id="KW-0808">Transferase</keyword>
<dbReference type="GO" id="GO:0016627">
    <property type="term" value="F:oxidoreductase activity, acting on the CH-CH group of donors"/>
    <property type="evidence" value="ECO:0007669"/>
    <property type="project" value="InterPro"/>
</dbReference>
<dbReference type="InterPro" id="IPR013786">
    <property type="entry name" value="AcylCoA_DH/ox_N"/>
</dbReference>
<dbReference type="InterPro" id="IPR025110">
    <property type="entry name" value="AMP-bd_C"/>
</dbReference>
<dbReference type="GO" id="GO:0050660">
    <property type="term" value="F:flavin adenine dinucleotide binding"/>
    <property type="evidence" value="ECO:0007669"/>
    <property type="project" value="InterPro"/>
</dbReference>
<dbReference type="GO" id="GO:0006631">
    <property type="term" value="P:fatty acid metabolic process"/>
    <property type="evidence" value="ECO:0007669"/>
    <property type="project" value="TreeGrafter"/>
</dbReference>
<dbReference type="GO" id="GO:0031956">
    <property type="term" value="F:medium-chain fatty acid-CoA ligase activity"/>
    <property type="evidence" value="ECO:0007669"/>
    <property type="project" value="TreeGrafter"/>
</dbReference>
<accession>A0A110BGB5</accession>
<evidence type="ECO:0000259" key="4">
    <source>
        <dbReference type="Pfam" id="PF02771"/>
    </source>
</evidence>
<dbReference type="PANTHER" id="PTHR43201">
    <property type="entry name" value="ACYL-COA SYNTHETASE"/>
    <property type="match status" value="1"/>
</dbReference>
<evidence type="ECO:0000313" key="7">
    <source>
        <dbReference type="Proteomes" id="UP000182498"/>
    </source>
</evidence>
<feature type="domain" description="AMP-binding enzyme C-terminal" evidence="5">
    <location>
        <begin position="515"/>
        <end position="597"/>
    </location>
</feature>
<evidence type="ECO:0000313" key="6">
    <source>
        <dbReference type="EMBL" id="CUU64967.1"/>
    </source>
</evidence>
<dbReference type="SUPFAM" id="SSF56801">
    <property type="entry name" value="Acetyl-CoA synthetase-like"/>
    <property type="match status" value="1"/>
</dbReference>
<gene>
    <name evidence="6" type="ORF">CVAR292_00272</name>
</gene>
<dbReference type="Gene3D" id="3.40.50.12780">
    <property type="entry name" value="N-terminal domain of ligase-like"/>
    <property type="match status" value="1"/>
</dbReference>
<feature type="domain" description="Acyl-CoA dehydrogenase/oxidase N-terminal" evidence="4">
    <location>
        <begin position="23"/>
        <end position="94"/>
    </location>
</feature>
<dbReference type="Gene3D" id="1.10.540.10">
    <property type="entry name" value="Acyl-CoA dehydrogenase/oxidase, N-terminal domain"/>
    <property type="match status" value="1"/>
</dbReference>
<dbReference type="EMBL" id="FAUH01000001">
    <property type="protein sequence ID" value="CUU64967.1"/>
    <property type="molecule type" value="Genomic_DNA"/>
</dbReference>
<dbReference type="SUPFAM" id="SSF56645">
    <property type="entry name" value="Acyl-CoA dehydrogenase NM domain-like"/>
    <property type="match status" value="1"/>
</dbReference>
<organism evidence="6 7">
    <name type="scientific">Corynebacterium variabile</name>
    <dbReference type="NCBI Taxonomy" id="1727"/>
    <lineage>
        <taxon>Bacteria</taxon>
        <taxon>Bacillati</taxon>
        <taxon>Actinomycetota</taxon>
        <taxon>Actinomycetes</taxon>
        <taxon>Mycobacteriales</taxon>
        <taxon>Corynebacteriaceae</taxon>
        <taxon>Corynebacterium</taxon>
    </lineage>
</organism>
<dbReference type="GO" id="GO:0016779">
    <property type="term" value="F:nucleotidyltransferase activity"/>
    <property type="evidence" value="ECO:0007669"/>
    <property type="project" value="UniProtKB-KW"/>
</dbReference>
<dbReference type="InterPro" id="IPR037069">
    <property type="entry name" value="AcylCoA_DH/ox_N_sf"/>
</dbReference>
<feature type="domain" description="AMP-dependent synthetase/ligase" evidence="3">
    <location>
        <begin position="107"/>
        <end position="464"/>
    </location>
</feature>
<dbReference type="InterPro" id="IPR045851">
    <property type="entry name" value="AMP-bd_C_sf"/>
</dbReference>
<dbReference type="Proteomes" id="UP000182498">
    <property type="component" value="Unassembled WGS sequence"/>
</dbReference>
<dbReference type="InterPro" id="IPR000873">
    <property type="entry name" value="AMP-dep_synth/lig_dom"/>
</dbReference>